<feature type="transmembrane region" description="Helical" evidence="5">
    <location>
        <begin position="376"/>
        <end position="393"/>
    </location>
</feature>
<organism evidence="7 8">
    <name type="scientific">Massarina eburnea CBS 473.64</name>
    <dbReference type="NCBI Taxonomy" id="1395130"/>
    <lineage>
        <taxon>Eukaryota</taxon>
        <taxon>Fungi</taxon>
        <taxon>Dikarya</taxon>
        <taxon>Ascomycota</taxon>
        <taxon>Pezizomycotina</taxon>
        <taxon>Dothideomycetes</taxon>
        <taxon>Pleosporomycetidae</taxon>
        <taxon>Pleosporales</taxon>
        <taxon>Massarineae</taxon>
        <taxon>Massarinaceae</taxon>
        <taxon>Massarina</taxon>
    </lineage>
</organism>
<dbReference type="GO" id="GO:0015171">
    <property type="term" value="F:amino acid transmembrane transporter activity"/>
    <property type="evidence" value="ECO:0007669"/>
    <property type="project" value="TreeGrafter"/>
</dbReference>
<dbReference type="OrthoDB" id="10062876at2759"/>
<dbReference type="Proteomes" id="UP000799753">
    <property type="component" value="Unassembled WGS sequence"/>
</dbReference>
<feature type="transmembrane region" description="Helical" evidence="5">
    <location>
        <begin position="405"/>
        <end position="430"/>
    </location>
</feature>
<feature type="transmembrane region" description="Helical" evidence="5">
    <location>
        <begin position="151"/>
        <end position="171"/>
    </location>
</feature>
<feature type="transmembrane region" description="Helical" evidence="5">
    <location>
        <begin position="479"/>
        <end position="497"/>
    </location>
</feature>
<accession>A0A6A6RQD6</accession>
<keyword evidence="8" id="KW-1185">Reference proteome</keyword>
<evidence type="ECO:0000256" key="5">
    <source>
        <dbReference type="SAM" id="Phobius"/>
    </source>
</evidence>
<dbReference type="GO" id="GO:0016020">
    <property type="term" value="C:membrane"/>
    <property type="evidence" value="ECO:0007669"/>
    <property type="project" value="UniProtKB-SubCell"/>
</dbReference>
<evidence type="ECO:0000313" key="7">
    <source>
        <dbReference type="EMBL" id="KAF2636801.1"/>
    </source>
</evidence>
<keyword evidence="2 5" id="KW-0812">Transmembrane</keyword>
<feature type="transmembrane region" description="Helical" evidence="5">
    <location>
        <begin position="43"/>
        <end position="62"/>
    </location>
</feature>
<dbReference type="InterPro" id="IPR050524">
    <property type="entry name" value="APC_YAT"/>
</dbReference>
<feature type="domain" description="Amino acid permease/ SLC12A" evidence="6">
    <location>
        <begin position="41"/>
        <end position="504"/>
    </location>
</feature>
<feature type="transmembrane region" description="Helical" evidence="5">
    <location>
        <begin position="183"/>
        <end position="203"/>
    </location>
</feature>
<evidence type="ECO:0000259" key="6">
    <source>
        <dbReference type="Pfam" id="PF00324"/>
    </source>
</evidence>
<feature type="transmembrane region" description="Helical" evidence="5">
    <location>
        <begin position="451"/>
        <end position="473"/>
    </location>
</feature>
<feature type="transmembrane region" description="Helical" evidence="5">
    <location>
        <begin position="229"/>
        <end position="250"/>
    </location>
</feature>
<dbReference type="Gene3D" id="1.20.1740.10">
    <property type="entry name" value="Amino acid/polyamine transporter I"/>
    <property type="match status" value="1"/>
</dbReference>
<dbReference type="InterPro" id="IPR004841">
    <property type="entry name" value="AA-permease/SLC12A_dom"/>
</dbReference>
<comment type="subcellular location">
    <subcellularLocation>
        <location evidence="1">Membrane</location>
        <topology evidence="1">Multi-pass membrane protein</topology>
    </subcellularLocation>
</comment>
<reference evidence="7" key="1">
    <citation type="journal article" date="2020" name="Stud. Mycol.">
        <title>101 Dothideomycetes genomes: a test case for predicting lifestyles and emergence of pathogens.</title>
        <authorList>
            <person name="Haridas S."/>
            <person name="Albert R."/>
            <person name="Binder M."/>
            <person name="Bloem J."/>
            <person name="Labutti K."/>
            <person name="Salamov A."/>
            <person name="Andreopoulos B."/>
            <person name="Baker S."/>
            <person name="Barry K."/>
            <person name="Bills G."/>
            <person name="Bluhm B."/>
            <person name="Cannon C."/>
            <person name="Castanera R."/>
            <person name="Culley D."/>
            <person name="Daum C."/>
            <person name="Ezra D."/>
            <person name="Gonzalez J."/>
            <person name="Henrissat B."/>
            <person name="Kuo A."/>
            <person name="Liang C."/>
            <person name="Lipzen A."/>
            <person name="Lutzoni F."/>
            <person name="Magnuson J."/>
            <person name="Mondo S."/>
            <person name="Nolan M."/>
            <person name="Ohm R."/>
            <person name="Pangilinan J."/>
            <person name="Park H.-J."/>
            <person name="Ramirez L."/>
            <person name="Alfaro M."/>
            <person name="Sun H."/>
            <person name="Tritt A."/>
            <person name="Yoshinaga Y."/>
            <person name="Zwiers L.-H."/>
            <person name="Turgeon B."/>
            <person name="Goodwin S."/>
            <person name="Spatafora J."/>
            <person name="Crous P."/>
            <person name="Grigoriev I."/>
        </authorList>
    </citation>
    <scope>NUCLEOTIDE SEQUENCE</scope>
    <source>
        <strain evidence="7">CBS 473.64</strain>
    </source>
</reference>
<proteinExistence type="predicted"/>
<dbReference type="AlphaFoldDB" id="A0A6A6RQD6"/>
<evidence type="ECO:0000256" key="4">
    <source>
        <dbReference type="ARBA" id="ARBA00023136"/>
    </source>
</evidence>
<evidence type="ECO:0000256" key="1">
    <source>
        <dbReference type="ARBA" id="ARBA00004141"/>
    </source>
</evidence>
<dbReference type="EMBL" id="MU006796">
    <property type="protein sequence ID" value="KAF2636801.1"/>
    <property type="molecule type" value="Genomic_DNA"/>
</dbReference>
<feature type="transmembrane region" description="Helical" evidence="5">
    <location>
        <begin position="331"/>
        <end position="356"/>
    </location>
</feature>
<sequence>MTLDIEKKVQAVDVDDVRSGEVQDVSSGTAHLQRRLGGKEVQLFAIGGAIGTSIFVTMGTYLPKSGPAGLLIGYTLWCMNVWCVNECFAEMSIYAPVPSSFITTTSYWVDEALAFAQSWAFFLCQAFLVPAEITALHILLTFWTDKMPVEATVLIVLAIYGVLNCIDTALFGKAEFWLSIAKVFLVFLFFAFTFFTMVGWNPLGDAYGFRYWNNPGAFSEYLTTGSLGAFWGTISVMTFASFSVCGPEYISSVVGETKSPRRILPSCFASFKYRMLIFFVGSALCIGIVVPYNDPSLAAFIAGSATGSGTSKASPYVIAMERMNIPGLPHLVNAIMITSLLSCGNGVLFAASRALFVMGQAGRAPGIFGRTTKRGIPIYSVAMCLLLGLLALMGLSDTAFTVLKYFIDLCTVCAQFNYMCVCITYMHFYWNLEAKGIDRDTLPYKARFQPYASYVGAVAAVVAMVALGFDVVAPLDVKWFFIDYTLLGVFPVMYGVVKVVKKTKYVRVGTADLGLGGMVKEVDDYEDVVVHEPEGGVERLFSGLWEWGDLVRWMRRLKVED</sequence>
<feature type="transmembrane region" description="Helical" evidence="5">
    <location>
        <begin position="271"/>
        <end position="290"/>
    </location>
</feature>
<dbReference type="Pfam" id="PF00324">
    <property type="entry name" value="AA_permease"/>
    <property type="match status" value="1"/>
</dbReference>
<evidence type="ECO:0000256" key="2">
    <source>
        <dbReference type="ARBA" id="ARBA00022692"/>
    </source>
</evidence>
<evidence type="ECO:0000256" key="3">
    <source>
        <dbReference type="ARBA" id="ARBA00022989"/>
    </source>
</evidence>
<protein>
    <submittedName>
        <fullName evidence="7">Putative general amino acid permease</fullName>
    </submittedName>
</protein>
<keyword evidence="4 5" id="KW-0472">Membrane</keyword>
<evidence type="ECO:0000313" key="8">
    <source>
        <dbReference type="Proteomes" id="UP000799753"/>
    </source>
</evidence>
<feature type="transmembrane region" description="Helical" evidence="5">
    <location>
        <begin position="118"/>
        <end position="139"/>
    </location>
</feature>
<name>A0A6A6RQD6_9PLEO</name>
<dbReference type="PANTHER" id="PTHR43341">
    <property type="entry name" value="AMINO ACID PERMEASE"/>
    <property type="match status" value="1"/>
</dbReference>
<gene>
    <name evidence="7" type="ORF">P280DRAFT_459093</name>
</gene>
<keyword evidence="3 5" id="KW-1133">Transmembrane helix</keyword>
<dbReference type="PIRSF" id="PIRSF006060">
    <property type="entry name" value="AA_transporter"/>
    <property type="match status" value="1"/>
</dbReference>
<dbReference type="PANTHER" id="PTHR43341:SF6">
    <property type="entry name" value="AMINO ACID TRANSPORTER (EUROFUNG)"/>
    <property type="match status" value="1"/>
</dbReference>